<comment type="caution">
    <text evidence="2">The sequence shown here is derived from an EMBL/GenBank/DDBJ whole genome shotgun (WGS) entry which is preliminary data.</text>
</comment>
<dbReference type="RefSeq" id="WP_017507142.1">
    <property type="nucleotide sequence ID" value="NZ_JAQQLF010000002.1"/>
</dbReference>
<gene>
    <name evidence="2" type="ORF">PQU95_01930</name>
</gene>
<dbReference type="EMBL" id="JAQQLF010000002">
    <property type="protein sequence ID" value="MDC7715983.1"/>
    <property type="molecule type" value="Genomic_DNA"/>
</dbReference>
<proteinExistence type="predicted"/>
<evidence type="ECO:0008006" key="4">
    <source>
        <dbReference type="Google" id="ProtNLM"/>
    </source>
</evidence>
<dbReference type="InterPro" id="IPR011652">
    <property type="entry name" value="MORN_2"/>
</dbReference>
<name>A0ABT5IUX0_9NEIS</name>
<protein>
    <recommendedName>
        <fullName evidence="4">Antitoxin component YwqK of the YwqJK toxin-antitoxin module</fullName>
    </recommendedName>
</protein>
<evidence type="ECO:0000256" key="1">
    <source>
        <dbReference type="SAM" id="SignalP"/>
    </source>
</evidence>
<sequence>MKTKVRTFTVLCLCAMALTGCGDKIMDFRNAEIASGKMYRQGADEPFSGKVTNVPLERLIDRHPGYFKVMPVAFVGTGTPAPGLVFQGLQVYSSGLFALCDAEFTDGQMDGAMSCRKEKTNEKLLDIQFDKGMLSGPFTFYTNQASASITFKQGMPEGVLTVKVSKTDKPVHTYTFQGGKLNGREEVLNEETGAVTSYANYENGLLEGEVARFTPDGKQMIYLATMVNNLQDGPEKFFYPSGKLMKTGQWSKGMPQGRFQFYDEQGSVTQEEVWKDGVKQNPNANTPELCLDEKIKAFREENGDEQPIMHDVMMDWEGECGLPATGYN</sequence>
<feature type="signal peptide" evidence="1">
    <location>
        <begin position="1"/>
        <end position="17"/>
    </location>
</feature>
<evidence type="ECO:0000313" key="2">
    <source>
        <dbReference type="EMBL" id="MDC7715983.1"/>
    </source>
</evidence>
<dbReference type="PROSITE" id="PS51257">
    <property type="entry name" value="PROKAR_LIPOPROTEIN"/>
    <property type="match status" value="1"/>
</dbReference>
<evidence type="ECO:0000313" key="3">
    <source>
        <dbReference type="Proteomes" id="UP001219956"/>
    </source>
</evidence>
<organism evidence="2 3">
    <name type="scientific">Vogesella aquatica</name>
    <dbReference type="NCBI Taxonomy" id="2984206"/>
    <lineage>
        <taxon>Bacteria</taxon>
        <taxon>Pseudomonadati</taxon>
        <taxon>Pseudomonadota</taxon>
        <taxon>Betaproteobacteria</taxon>
        <taxon>Neisseriales</taxon>
        <taxon>Chromobacteriaceae</taxon>
        <taxon>Vogesella</taxon>
    </lineage>
</organism>
<dbReference type="Pfam" id="PF07661">
    <property type="entry name" value="MORN_2"/>
    <property type="match status" value="1"/>
</dbReference>
<keyword evidence="3" id="KW-1185">Reference proteome</keyword>
<keyword evidence="1" id="KW-0732">Signal</keyword>
<reference evidence="2 3" key="1">
    <citation type="submission" date="2023-01" db="EMBL/GenBank/DDBJ databases">
        <title>Novel species of the genus Vogesella isolated from rivers.</title>
        <authorList>
            <person name="Lu H."/>
        </authorList>
    </citation>
    <scope>NUCLEOTIDE SEQUENCE [LARGE SCALE GENOMIC DNA]</scope>
    <source>
        <strain evidence="2 3">DC21W</strain>
    </source>
</reference>
<accession>A0ABT5IUX0</accession>
<feature type="chain" id="PRO_5045132566" description="Antitoxin component YwqK of the YwqJK toxin-antitoxin module" evidence="1">
    <location>
        <begin position="18"/>
        <end position="328"/>
    </location>
</feature>
<dbReference type="SUPFAM" id="SSF82185">
    <property type="entry name" value="Histone H3 K4-specific methyltransferase SET7/9 N-terminal domain"/>
    <property type="match status" value="2"/>
</dbReference>
<dbReference type="Proteomes" id="UP001219956">
    <property type="component" value="Unassembled WGS sequence"/>
</dbReference>
<dbReference type="Gene3D" id="2.20.110.10">
    <property type="entry name" value="Histone H3 K4-specific methyltransferase SET7/9 N-terminal domain"/>
    <property type="match status" value="1"/>
</dbReference>